<organism evidence="1 2">
    <name type="scientific">Macrostomum lignano</name>
    <dbReference type="NCBI Taxonomy" id="282301"/>
    <lineage>
        <taxon>Eukaryota</taxon>
        <taxon>Metazoa</taxon>
        <taxon>Spiralia</taxon>
        <taxon>Lophotrochozoa</taxon>
        <taxon>Platyhelminthes</taxon>
        <taxon>Rhabditophora</taxon>
        <taxon>Macrostomorpha</taxon>
        <taxon>Macrostomida</taxon>
        <taxon>Macrostomidae</taxon>
        <taxon>Macrostomum</taxon>
    </lineage>
</organism>
<evidence type="ECO:0000313" key="1">
    <source>
        <dbReference type="Proteomes" id="UP000095280"/>
    </source>
</evidence>
<reference evidence="2" key="1">
    <citation type="submission" date="2016-11" db="UniProtKB">
        <authorList>
            <consortium name="WormBaseParasite"/>
        </authorList>
    </citation>
    <scope>IDENTIFICATION</scope>
</reference>
<keyword evidence="1" id="KW-1185">Reference proteome</keyword>
<dbReference type="AlphaFoldDB" id="A0A1I8JRJ4"/>
<sequence length="86" mass="9262">NTKQIVATPGAEVFVILSVSISRALNSIHFRRIVPRLSIGLATILTSKAAVGSSVAELERVKRVDFAADHCDVIVWKKPLHGLESG</sequence>
<proteinExistence type="predicted"/>
<evidence type="ECO:0000313" key="2">
    <source>
        <dbReference type="WBParaSite" id="snap_masked-unitig_43532-processed-gene-0.1-mRNA-1"/>
    </source>
</evidence>
<accession>A0A1I8JRJ4</accession>
<dbReference type="Proteomes" id="UP000095280">
    <property type="component" value="Unplaced"/>
</dbReference>
<protein>
    <submittedName>
        <fullName evidence="2">LysR family transcriptional regulator</fullName>
    </submittedName>
</protein>
<name>A0A1I8JRJ4_9PLAT</name>
<dbReference type="WBParaSite" id="snap_masked-unitig_43532-processed-gene-0.1-mRNA-1">
    <property type="protein sequence ID" value="snap_masked-unitig_43532-processed-gene-0.1-mRNA-1"/>
    <property type="gene ID" value="snap_masked-unitig_43532-processed-gene-0.1"/>
</dbReference>